<name>A0A1I6K927_9EURY</name>
<dbReference type="RefSeq" id="WP_089813383.1">
    <property type="nucleotide sequence ID" value="NZ_FOZK01000001.1"/>
</dbReference>
<dbReference type="Proteomes" id="UP000199062">
    <property type="component" value="Unassembled WGS sequence"/>
</dbReference>
<feature type="region of interest" description="Disordered" evidence="1">
    <location>
        <begin position="450"/>
        <end position="485"/>
    </location>
</feature>
<proteinExistence type="predicted"/>
<gene>
    <name evidence="3" type="ORF">SAMN05216559_0398</name>
</gene>
<feature type="compositionally biased region" description="Basic and acidic residues" evidence="1">
    <location>
        <begin position="468"/>
        <end position="485"/>
    </location>
</feature>
<evidence type="ECO:0000313" key="4">
    <source>
        <dbReference type="Proteomes" id="UP000199062"/>
    </source>
</evidence>
<dbReference type="EMBL" id="FOZK01000001">
    <property type="protein sequence ID" value="SFR87741.1"/>
    <property type="molecule type" value="Genomic_DNA"/>
</dbReference>
<keyword evidence="4" id="KW-1185">Reference proteome</keyword>
<protein>
    <submittedName>
        <fullName evidence="3">AIPR protein</fullName>
    </submittedName>
</protein>
<dbReference type="Pfam" id="PF10592">
    <property type="entry name" value="AIPR"/>
    <property type="match status" value="1"/>
</dbReference>
<evidence type="ECO:0000259" key="2">
    <source>
        <dbReference type="Pfam" id="PF10592"/>
    </source>
</evidence>
<dbReference type="OrthoDB" id="241951at2157"/>
<sequence>MSDTDNNSSKLAAKEPPCEVTLSHLRDENFGLTKYSAKYDIHHFYVRCSELQHADLPLEANPREPEVTTQVKAMKQTLQSEPTEFVNRNNGIVVLASSVKSSNGEVKLGFEEGEGVCNGGHTLLAINKYTDNKKAIAHLEVIELNTPDATSTHRQNQIAKIADARNNNNQLQERSEANFLGYYDDFKSQLIDQNLVHWHEGDSDANKYAIDAYQFFRLLKSLDVKQYGHPLYDQRGKNHSSLATSVTRIHNKWKKRMDEWQMENGEDYNRPLQYLTPFVNDVFFLRDLISHHLEYYEYPGGIRRTALFQDYIKSDNRDLVFNNFENAEGFKLTSPLEVLMVGLFRSNIYCSTSDVENTNLVGWFRDPVRLFEQRSLEVLNNLQGDYKDSGKDSKNFIRLNGPFTHGLYKHGMNQEVTEAPEHVYEVKTGQRYTTADNWENASHGLVVNRDVDSSDVLQPKSEAPSEAEPMKHQPLDEAYHYTKPK</sequence>
<dbReference type="AlphaFoldDB" id="A0A1I6K927"/>
<accession>A0A1I6K927</accession>
<evidence type="ECO:0000256" key="1">
    <source>
        <dbReference type="SAM" id="MobiDB-lite"/>
    </source>
</evidence>
<feature type="domain" description="Abortive phage infection protein C-terminal" evidence="2">
    <location>
        <begin position="58"/>
        <end position="191"/>
    </location>
</feature>
<organism evidence="3 4">
    <name type="scientific">Halomicrobium zhouii</name>
    <dbReference type="NCBI Taxonomy" id="767519"/>
    <lineage>
        <taxon>Archaea</taxon>
        <taxon>Methanobacteriati</taxon>
        <taxon>Methanobacteriota</taxon>
        <taxon>Stenosarchaea group</taxon>
        <taxon>Halobacteria</taxon>
        <taxon>Halobacteriales</taxon>
        <taxon>Haloarculaceae</taxon>
        <taxon>Halomicrobium</taxon>
    </lineage>
</organism>
<reference evidence="3 4" key="1">
    <citation type="submission" date="2016-10" db="EMBL/GenBank/DDBJ databases">
        <authorList>
            <person name="de Groot N.N."/>
        </authorList>
    </citation>
    <scope>NUCLEOTIDE SEQUENCE [LARGE SCALE GENOMIC DNA]</scope>
    <source>
        <strain evidence="3 4">CGMCC 1.10457</strain>
    </source>
</reference>
<dbReference type="InterPro" id="IPR018891">
    <property type="entry name" value="AIPR_C"/>
</dbReference>
<evidence type="ECO:0000313" key="3">
    <source>
        <dbReference type="EMBL" id="SFR87741.1"/>
    </source>
</evidence>